<dbReference type="InterPro" id="IPR036291">
    <property type="entry name" value="NAD(P)-bd_dom_sf"/>
</dbReference>
<dbReference type="Pfam" id="PF05368">
    <property type="entry name" value="NmrA"/>
    <property type="match status" value="1"/>
</dbReference>
<sequence>MLLLETHRAEKHLNVIDLEDPDVSDITLPTMFLKNVISPGALPLLEIAHLDLRLNDQSPVDDLTRAILEAPRLDTLKWAILDTSNTSAVMSVFSKLRSVTLTMFFAAELELGALSRMKRLEELQVLDVCNRIAWSPSPVLNTPSIFLPELRTLSLDMFEWSLLVVHAIVPPKLRHLTITNTSNIFPATIQMLSRSSASLEVLKLQSLRNGEEEGVVQFLNSPILSNLKELRIHGDLSGGLIQALCPHLDEIPLPRLESLDLDAFGAIVDGVVSTTVASRFRSKSEGWSCLRQAKIQLKGKDDQYIKDASTLKSLTVEGFDVPFRCELPPFISPGDGINGMLHIECPPESDIQTYLEQSMAGKLNIFFTGATGYIGGSILSRLLQHKDAASFHITALVRSSNKAEKFKTLGVDTVIGSYADEDLPILTQAASKADVVFTAVDADSLPPVRAILDGLKLKYEASGRAPILIHTSGTGLLLNLNEARGLHSEHIHYSDLETEKLDALPATALHRNVDIPIFEADKAGYVKAYIIAPTIVFGNPKGPLVDLGIQSVHSIVTRFIVEAAIARKQGGYVGKGVNKWAAVDVEDNADLYLVLFDAIRTRPDEVPRGYYFSENLEFAFIEEATAISEALVELGVGNSREPSAFTVEEEKNFGPVLPYIATNCYAKGDRGRALGWKPQFGKEAYLAYVKSQVKVYLHEQ</sequence>
<dbReference type="Gene3D" id="3.80.10.10">
    <property type="entry name" value="Ribonuclease Inhibitor"/>
    <property type="match status" value="1"/>
</dbReference>
<reference evidence="2 3" key="1">
    <citation type="submission" date="2020-01" db="EMBL/GenBank/DDBJ databases">
        <authorList>
            <person name="Gupta K D."/>
        </authorList>
    </citation>
    <scope>NUCLEOTIDE SEQUENCE [LARGE SCALE GENOMIC DNA]</scope>
</reference>
<protein>
    <recommendedName>
        <fullName evidence="1">NmrA-like domain-containing protein</fullName>
    </recommendedName>
</protein>
<dbReference type="PANTHER" id="PTHR48079">
    <property type="entry name" value="PROTEIN YEEZ"/>
    <property type="match status" value="1"/>
</dbReference>
<dbReference type="InterPro" id="IPR051783">
    <property type="entry name" value="NAD(P)-dependent_oxidoreduct"/>
</dbReference>
<gene>
    <name evidence="2" type="ORF">AAE3_LOCUS9483</name>
</gene>
<organism evidence="2 3">
    <name type="scientific">Cyclocybe aegerita</name>
    <name type="common">Black poplar mushroom</name>
    <name type="synonym">Agrocybe aegerita</name>
    <dbReference type="NCBI Taxonomy" id="1973307"/>
    <lineage>
        <taxon>Eukaryota</taxon>
        <taxon>Fungi</taxon>
        <taxon>Dikarya</taxon>
        <taxon>Basidiomycota</taxon>
        <taxon>Agaricomycotina</taxon>
        <taxon>Agaricomycetes</taxon>
        <taxon>Agaricomycetidae</taxon>
        <taxon>Agaricales</taxon>
        <taxon>Agaricineae</taxon>
        <taxon>Bolbitiaceae</taxon>
        <taxon>Cyclocybe</taxon>
    </lineage>
</organism>
<dbReference type="OrthoDB" id="2130169at2759"/>
<dbReference type="GO" id="GO:0004029">
    <property type="term" value="F:aldehyde dehydrogenase (NAD+) activity"/>
    <property type="evidence" value="ECO:0007669"/>
    <property type="project" value="TreeGrafter"/>
</dbReference>
<dbReference type="SUPFAM" id="SSF52047">
    <property type="entry name" value="RNI-like"/>
    <property type="match status" value="1"/>
</dbReference>
<dbReference type="GO" id="GO:0005737">
    <property type="term" value="C:cytoplasm"/>
    <property type="evidence" value="ECO:0007669"/>
    <property type="project" value="TreeGrafter"/>
</dbReference>
<dbReference type="Proteomes" id="UP000467700">
    <property type="component" value="Unassembled WGS sequence"/>
</dbReference>
<comment type="caution">
    <text evidence="2">The sequence shown here is derived from an EMBL/GenBank/DDBJ whole genome shotgun (WGS) entry which is preliminary data.</text>
</comment>
<dbReference type="InterPro" id="IPR032675">
    <property type="entry name" value="LRR_dom_sf"/>
</dbReference>
<dbReference type="PANTHER" id="PTHR48079:SF6">
    <property type="entry name" value="NAD(P)-BINDING DOMAIN-CONTAINING PROTEIN-RELATED"/>
    <property type="match status" value="1"/>
</dbReference>
<dbReference type="SUPFAM" id="SSF51735">
    <property type="entry name" value="NAD(P)-binding Rossmann-fold domains"/>
    <property type="match status" value="1"/>
</dbReference>
<evidence type="ECO:0000259" key="1">
    <source>
        <dbReference type="Pfam" id="PF05368"/>
    </source>
</evidence>
<evidence type="ECO:0000313" key="2">
    <source>
        <dbReference type="EMBL" id="CAA7267190.1"/>
    </source>
</evidence>
<dbReference type="Gene3D" id="3.40.50.720">
    <property type="entry name" value="NAD(P)-binding Rossmann-like Domain"/>
    <property type="match status" value="1"/>
</dbReference>
<accession>A0A8S0WET2</accession>
<feature type="domain" description="NmrA-like" evidence="1">
    <location>
        <begin position="364"/>
        <end position="441"/>
    </location>
</feature>
<dbReference type="EMBL" id="CACVBS010000058">
    <property type="protein sequence ID" value="CAA7267190.1"/>
    <property type="molecule type" value="Genomic_DNA"/>
</dbReference>
<dbReference type="AlphaFoldDB" id="A0A8S0WET2"/>
<keyword evidence="3" id="KW-1185">Reference proteome</keyword>
<evidence type="ECO:0000313" key="3">
    <source>
        <dbReference type="Proteomes" id="UP000467700"/>
    </source>
</evidence>
<proteinExistence type="predicted"/>
<dbReference type="InterPro" id="IPR008030">
    <property type="entry name" value="NmrA-like"/>
</dbReference>
<name>A0A8S0WET2_CYCAE</name>